<dbReference type="Pfam" id="PF20431">
    <property type="entry name" value="E_motif"/>
    <property type="match status" value="1"/>
</dbReference>
<dbReference type="Pfam" id="PF13041">
    <property type="entry name" value="PPR_2"/>
    <property type="match status" value="1"/>
</dbReference>
<dbReference type="Gramene" id="KCW52305">
    <property type="protein sequence ID" value="KCW52305"/>
    <property type="gene ID" value="EUGRSUZ_J01723"/>
</dbReference>
<dbReference type="NCBIfam" id="TIGR00756">
    <property type="entry name" value="PPR"/>
    <property type="match status" value="4"/>
</dbReference>
<feature type="repeat" description="PPR" evidence="2">
    <location>
        <begin position="217"/>
        <end position="251"/>
    </location>
</feature>
<evidence type="ECO:0000256" key="2">
    <source>
        <dbReference type="PROSITE-ProRule" id="PRU00708"/>
    </source>
</evidence>
<sequence length="539" mass="58396">MLRPFLPKSPPPSSSAAAASPEPPSLLSLLRRCGDLKRLRGTHGFMVPRGLDRDNVHLGHFIGRCFSLGLSDYAMAVFARSARPDVYLYNAVIRALPDAGSAEMAVRLFGGIRASGLRPDSYSLPFALRAAVRLSAVGVGRQIHGQSVGIGLDSDAHVATALVRMYCSGGCISDARKVFDGLSSGSAALWNAMIAGYAKAGCLESARELFERMPERNLITWTAVIGGYAQWNRPGEAIEVFKRMLLEGIEPDEVSMLAVLSACAQLGALALGEWIDSYIDRHGLNRTVQLNNALIDTFAKSGNIRKARQVFEGMMERTVVSWTTMIAGLAVHGMGREALEMFSGMERTKVKPNEITFTAVLSACSHSGMVKLGQGFFTVMHLRYGIDPKIEQYGCMVDLLGRGGYLQEAEQLVKSMPFEANAAIWGSLLAASNVYGDPDLGEQALQHLMRLEPENSGNFSLLSNTYAGLGRWNESGSIRKAMRALGTEKMPGKSSIELNNKVHEFAAEDLSNHPADVINEVLCTIDGQMRAEGGPDEFT</sequence>
<dbReference type="AlphaFoldDB" id="A0A059AFY3"/>
<feature type="compositionally biased region" description="Low complexity" evidence="3">
    <location>
        <begin position="14"/>
        <end position="23"/>
    </location>
</feature>
<keyword evidence="1" id="KW-0677">Repeat</keyword>
<dbReference type="PANTHER" id="PTHR47926">
    <property type="entry name" value="PENTATRICOPEPTIDE REPEAT-CONTAINING PROTEIN"/>
    <property type="match status" value="1"/>
</dbReference>
<accession>A0A059AFY3</accession>
<dbReference type="FunFam" id="1.25.40.10:FF:000348">
    <property type="entry name" value="Pentatricopeptide repeat-containing protein chloroplastic"/>
    <property type="match status" value="1"/>
</dbReference>
<dbReference type="eggNOG" id="KOG4197">
    <property type="taxonomic scope" value="Eukaryota"/>
</dbReference>
<dbReference type="FunCoup" id="A0A059AFY3">
    <property type="interactions" value="3"/>
</dbReference>
<dbReference type="GO" id="GO:0003723">
    <property type="term" value="F:RNA binding"/>
    <property type="evidence" value="ECO:0007669"/>
    <property type="project" value="InterPro"/>
</dbReference>
<dbReference type="GO" id="GO:0009451">
    <property type="term" value="P:RNA modification"/>
    <property type="evidence" value="ECO:0007669"/>
    <property type="project" value="InterPro"/>
</dbReference>
<evidence type="ECO:0000313" key="4">
    <source>
        <dbReference type="EMBL" id="KCW52305.1"/>
    </source>
</evidence>
<reference evidence="4" key="1">
    <citation type="submission" date="2013-07" db="EMBL/GenBank/DDBJ databases">
        <title>The genome of Eucalyptus grandis.</title>
        <authorList>
            <person name="Schmutz J."/>
            <person name="Hayes R."/>
            <person name="Myburg A."/>
            <person name="Tuskan G."/>
            <person name="Grattapaglia D."/>
            <person name="Rokhsar D.S."/>
        </authorList>
    </citation>
    <scope>NUCLEOTIDE SEQUENCE</scope>
    <source>
        <tissue evidence="4">Leaf extractions</tissue>
    </source>
</reference>
<gene>
    <name evidence="4" type="ORF">EUGRSUZ_J01723</name>
</gene>
<proteinExistence type="predicted"/>
<feature type="repeat" description="PPR" evidence="2">
    <location>
        <begin position="186"/>
        <end position="216"/>
    </location>
</feature>
<dbReference type="InterPro" id="IPR046960">
    <property type="entry name" value="PPR_At4g14850-like_plant"/>
</dbReference>
<dbReference type="Gene3D" id="1.25.40.10">
    <property type="entry name" value="Tetratricopeptide repeat domain"/>
    <property type="match status" value="3"/>
</dbReference>
<dbReference type="InParanoid" id="A0A059AFY3"/>
<protein>
    <recommendedName>
        <fullName evidence="5">Pentacotripeptide-repeat region of PRORP domain-containing protein</fullName>
    </recommendedName>
</protein>
<organism evidence="4">
    <name type="scientific">Eucalyptus grandis</name>
    <name type="common">Flooded gum</name>
    <dbReference type="NCBI Taxonomy" id="71139"/>
    <lineage>
        <taxon>Eukaryota</taxon>
        <taxon>Viridiplantae</taxon>
        <taxon>Streptophyta</taxon>
        <taxon>Embryophyta</taxon>
        <taxon>Tracheophyta</taxon>
        <taxon>Spermatophyta</taxon>
        <taxon>Magnoliopsida</taxon>
        <taxon>eudicotyledons</taxon>
        <taxon>Gunneridae</taxon>
        <taxon>Pentapetalae</taxon>
        <taxon>rosids</taxon>
        <taxon>malvids</taxon>
        <taxon>Myrtales</taxon>
        <taxon>Myrtaceae</taxon>
        <taxon>Myrtoideae</taxon>
        <taxon>Eucalypteae</taxon>
        <taxon>Eucalyptus</taxon>
    </lineage>
</organism>
<evidence type="ECO:0000256" key="3">
    <source>
        <dbReference type="SAM" id="MobiDB-lite"/>
    </source>
</evidence>
<dbReference type="InterPro" id="IPR011990">
    <property type="entry name" value="TPR-like_helical_dom_sf"/>
</dbReference>
<dbReference type="PANTHER" id="PTHR47926:SF432">
    <property type="entry name" value="(WILD MALAYSIAN BANANA) HYPOTHETICAL PROTEIN"/>
    <property type="match status" value="1"/>
</dbReference>
<dbReference type="PROSITE" id="PS51375">
    <property type="entry name" value="PPR"/>
    <property type="match status" value="5"/>
</dbReference>
<dbReference type="InterPro" id="IPR046848">
    <property type="entry name" value="E_motif"/>
</dbReference>
<dbReference type="OrthoDB" id="185373at2759"/>
<dbReference type="FunFam" id="1.25.40.10:FF:000242">
    <property type="entry name" value="Pentatricopeptide repeat-containing protein"/>
    <property type="match status" value="1"/>
</dbReference>
<dbReference type="EMBL" id="KK198762">
    <property type="protein sequence ID" value="KCW52305.1"/>
    <property type="molecule type" value="Genomic_DNA"/>
</dbReference>
<feature type="region of interest" description="Disordered" evidence="3">
    <location>
        <begin position="1"/>
        <end position="23"/>
    </location>
</feature>
<dbReference type="KEGG" id="egr:104422253"/>
<feature type="repeat" description="PPR" evidence="2">
    <location>
        <begin position="85"/>
        <end position="119"/>
    </location>
</feature>
<evidence type="ECO:0000256" key="1">
    <source>
        <dbReference type="ARBA" id="ARBA00022737"/>
    </source>
</evidence>
<dbReference type="SUPFAM" id="SSF48452">
    <property type="entry name" value="TPR-like"/>
    <property type="match status" value="1"/>
</dbReference>
<dbReference type="OMA" id="HRSVITW"/>
<feature type="repeat" description="PPR" evidence="2">
    <location>
        <begin position="318"/>
        <end position="352"/>
    </location>
</feature>
<evidence type="ECO:0008006" key="5">
    <source>
        <dbReference type="Google" id="ProtNLM"/>
    </source>
</evidence>
<name>A0A059AFY3_EUCGR</name>
<dbReference type="InterPro" id="IPR002885">
    <property type="entry name" value="PPR_rpt"/>
</dbReference>
<feature type="repeat" description="PPR" evidence="2">
    <location>
        <begin position="287"/>
        <end position="317"/>
    </location>
</feature>
<dbReference type="Pfam" id="PF01535">
    <property type="entry name" value="PPR"/>
    <property type="match status" value="5"/>
</dbReference>